<evidence type="ECO:0000313" key="2">
    <source>
        <dbReference type="Proteomes" id="UP000276506"/>
    </source>
</evidence>
<sequence>MSQHHVRLECKKAGGPVCVQLGWDKPMAEFYLVVFTDPGDDKSKDEELVYSNLNDPRAAGQGLDYFKMIAKDLGCEVPDSMWAAAYQDREFNVVNKVVFYSPAGNVIEPE</sequence>
<protein>
    <submittedName>
        <fullName evidence="1">Uncharacterized protein</fullName>
    </submittedName>
</protein>
<dbReference type="AlphaFoldDB" id="A0A3R8U9R4"/>
<accession>A0A3R8U9R4</accession>
<name>A0A3R8U9R4_9GAMM</name>
<proteinExistence type="predicted"/>
<gene>
    <name evidence="1" type="ORF">EGJ28_16415</name>
</gene>
<dbReference type="Proteomes" id="UP000276506">
    <property type="component" value="Unassembled WGS sequence"/>
</dbReference>
<dbReference type="EMBL" id="RHQL01000010">
    <property type="protein sequence ID" value="RRV08847.1"/>
    <property type="molecule type" value="Genomic_DNA"/>
</dbReference>
<organism evidence="1 2">
    <name type="scientific">Stutzerimonas xanthomarina</name>
    <dbReference type="NCBI Taxonomy" id="271420"/>
    <lineage>
        <taxon>Bacteria</taxon>
        <taxon>Pseudomonadati</taxon>
        <taxon>Pseudomonadota</taxon>
        <taxon>Gammaproteobacteria</taxon>
        <taxon>Pseudomonadales</taxon>
        <taxon>Pseudomonadaceae</taxon>
        <taxon>Stutzerimonas</taxon>
    </lineage>
</organism>
<dbReference type="RefSeq" id="WP_041109913.1">
    <property type="nucleotide sequence ID" value="NZ_RHQL01000010.1"/>
</dbReference>
<evidence type="ECO:0000313" key="1">
    <source>
        <dbReference type="EMBL" id="RRV08847.1"/>
    </source>
</evidence>
<comment type="caution">
    <text evidence="1">The sequence shown here is derived from an EMBL/GenBank/DDBJ whole genome shotgun (WGS) entry which is preliminary data.</text>
</comment>
<reference evidence="1 2" key="1">
    <citation type="submission" date="2018-10" db="EMBL/GenBank/DDBJ databases">
        <title>Transmission dynamics of multidrug resistant bacteria on intensive care unit surfaces.</title>
        <authorList>
            <person name="D'Souza A.W."/>
            <person name="Potter R.F."/>
            <person name="Wallace M."/>
            <person name="Shupe A."/>
            <person name="Patel S."/>
            <person name="Sun S."/>
            <person name="Gul D."/>
            <person name="Kwon J.H."/>
            <person name="Andleeb S."/>
            <person name="Burnham C.-A.D."/>
            <person name="Dantas G."/>
        </authorList>
    </citation>
    <scope>NUCLEOTIDE SEQUENCE [LARGE SCALE GENOMIC DNA]</scope>
    <source>
        <strain evidence="1 2">PX_177</strain>
    </source>
</reference>